<protein>
    <submittedName>
        <fullName evidence="2">Amidohydrolase</fullName>
    </submittedName>
</protein>
<dbReference type="InterPro" id="IPR011059">
    <property type="entry name" value="Metal-dep_hydrolase_composite"/>
</dbReference>
<dbReference type="CDD" id="cd01300">
    <property type="entry name" value="YtcJ_like"/>
    <property type="match status" value="1"/>
</dbReference>
<dbReference type="SUPFAM" id="SSF51556">
    <property type="entry name" value="Metallo-dependent hydrolases"/>
    <property type="match status" value="1"/>
</dbReference>
<evidence type="ECO:0000259" key="1">
    <source>
        <dbReference type="Pfam" id="PF07969"/>
    </source>
</evidence>
<dbReference type="InterPro" id="IPR032466">
    <property type="entry name" value="Metal_Hydrolase"/>
</dbReference>
<sequence>MKLYADLVILNANVITMDKEKPKAEAIAIKDSKIICVGSNRDVKELIGENTKVIDVKGKTVVPGFIDTHIHLIGFGFSLMWIDLRDVTSIEDLKNKVKSRVEVTPKGKWILGRGWDQDRFVEGRYPTRWDLDEVSPENPVMLRRVCGHICVVNSKALEIAGITKDTPDPEGGKIDRDESGEPTGILREKAMQLVWEKIPKPTLEEALEAAEKACKEAVKHGITTVHFVSATPEEFRLLQILKQMGKLPLKVCLYIKADCLEHLIKLGVMRGFGDDYLKINGVKLLVDGSLGARTAALSEPYADDPVNPNNMGIIVLPHHELETIVEKAHEAGLQLAIHAIGDRAIEMAINAVEAALKKNPRPNHRHRIEHASVIREDLIERMSKLGMVASVQPRFIISDFWSVDRVGPKRAKWVYPFKSMMNSGVKIGGGSDCPVDPLDPIYQIYSAVTRGKFEKIKLYEYTADECLTPLEAIRIFTLDAAYLGFEEDIKGSIKVGKAADIVILSEDPTEIPIEKIKDIKILMTIVNGTIVYSATS</sequence>
<evidence type="ECO:0000313" key="3">
    <source>
        <dbReference type="Proteomes" id="UP000269499"/>
    </source>
</evidence>
<dbReference type="Proteomes" id="UP000269499">
    <property type="component" value="Unassembled WGS sequence"/>
</dbReference>
<dbReference type="Gene3D" id="3.20.20.140">
    <property type="entry name" value="Metal-dependent hydrolases"/>
    <property type="match status" value="1"/>
</dbReference>
<dbReference type="Gene3D" id="3.10.310.70">
    <property type="match status" value="1"/>
</dbReference>
<organism evidence="2 3">
    <name type="scientific">Thermoproteota archaeon</name>
    <dbReference type="NCBI Taxonomy" id="2056631"/>
    <lineage>
        <taxon>Archaea</taxon>
        <taxon>Thermoproteota</taxon>
    </lineage>
</organism>
<evidence type="ECO:0000313" key="2">
    <source>
        <dbReference type="EMBL" id="RLE54778.1"/>
    </source>
</evidence>
<dbReference type="Gene3D" id="2.30.40.10">
    <property type="entry name" value="Urease, subunit C, domain 1"/>
    <property type="match status" value="1"/>
</dbReference>
<dbReference type="SUPFAM" id="SSF51338">
    <property type="entry name" value="Composite domain of metallo-dependent hydrolases"/>
    <property type="match status" value="1"/>
</dbReference>
<dbReference type="InterPro" id="IPR013108">
    <property type="entry name" value="Amidohydro_3"/>
</dbReference>
<dbReference type="PANTHER" id="PTHR22642">
    <property type="entry name" value="IMIDAZOLONEPROPIONASE"/>
    <property type="match status" value="1"/>
</dbReference>
<name>A0A497F6Y3_9CREN</name>
<dbReference type="PANTHER" id="PTHR22642:SF2">
    <property type="entry name" value="PROTEIN LONG AFTER FAR-RED 3"/>
    <property type="match status" value="1"/>
</dbReference>
<dbReference type="AlphaFoldDB" id="A0A497F6Y3"/>
<dbReference type="EMBL" id="QMRA01000017">
    <property type="protein sequence ID" value="RLE54778.1"/>
    <property type="molecule type" value="Genomic_DNA"/>
</dbReference>
<reference evidence="2 3" key="1">
    <citation type="submission" date="2018-06" db="EMBL/GenBank/DDBJ databases">
        <title>Extensive metabolic versatility and redundancy in microbially diverse, dynamic hydrothermal sediments.</title>
        <authorList>
            <person name="Dombrowski N."/>
            <person name="Teske A."/>
            <person name="Baker B.J."/>
        </authorList>
    </citation>
    <scope>NUCLEOTIDE SEQUENCE [LARGE SCALE GENOMIC DNA]</scope>
    <source>
        <strain evidence="2">B20_G2</strain>
    </source>
</reference>
<comment type="caution">
    <text evidence="2">The sequence shown here is derived from an EMBL/GenBank/DDBJ whole genome shotgun (WGS) entry which is preliminary data.</text>
</comment>
<dbReference type="GO" id="GO:0016810">
    <property type="term" value="F:hydrolase activity, acting on carbon-nitrogen (but not peptide) bonds"/>
    <property type="evidence" value="ECO:0007669"/>
    <property type="project" value="InterPro"/>
</dbReference>
<dbReference type="Pfam" id="PF07969">
    <property type="entry name" value="Amidohydro_3"/>
    <property type="match status" value="1"/>
</dbReference>
<proteinExistence type="predicted"/>
<accession>A0A497F6Y3</accession>
<dbReference type="InterPro" id="IPR033932">
    <property type="entry name" value="YtcJ-like"/>
</dbReference>
<feature type="domain" description="Amidohydrolase 3" evidence="1">
    <location>
        <begin position="52"/>
        <end position="532"/>
    </location>
</feature>
<gene>
    <name evidence="2" type="ORF">DRJ26_01540</name>
</gene>